<feature type="region of interest" description="Disordered" evidence="1">
    <location>
        <begin position="200"/>
        <end position="226"/>
    </location>
</feature>
<sequence length="330" mass="36755">MSIDLRPFENSHSDLVPRIRHAETAAYEYCHMLWKESCRGSQVNEDQSLPRKAPRLVYPPVLEKKTPKPKPVLEYHLIEQKITSAITDFKAGKYTSLAEAGRANGITERSGYFRLRARAAGRASKSDRIKNGSQRLSPEQEIILCQYVDSLDDIRALHRKIGEKAYSMLCENLAADEALPKPLGKQWPARFLERHPGIMARRPRPLTASETREPENESSLPLPNEKEARTIDISNDEPQLFLDCQRYLDRSPEVDDETTIQVQSPCTGPAAPANVLIVTCGTSSVDRNVSSPTATPPDRPAAGSSTATSFLSAIKSSLAEHRMTFSSRLT</sequence>
<evidence type="ECO:0000313" key="2">
    <source>
        <dbReference type="EMBL" id="KEQ62729.1"/>
    </source>
</evidence>
<evidence type="ECO:0000256" key="1">
    <source>
        <dbReference type="SAM" id="MobiDB-lite"/>
    </source>
</evidence>
<organism evidence="2 3">
    <name type="scientific">Aureobasidium melanogenum (strain CBS 110374)</name>
    <name type="common">Aureobasidium pullulans var. melanogenum</name>
    <dbReference type="NCBI Taxonomy" id="1043003"/>
    <lineage>
        <taxon>Eukaryota</taxon>
        <taxon>Fungi</taxon>
        <taxon>Dikarya</taxon>
        <taxon>Ascomycota</taxon>
        <taxon>Pezizomycotina</taxon>
        <taxon>Dothideomycetes</taxon>
        <taxon>Dothideomycetidae</taxon>
        <taxon>Dothideales</taxon>
        <taxon>Saccotheciaceae</taxon>
        <taxon>Aureobasidium</taxon>
    </lineage>
</organism>
<dbReference type="GeneID" id="63918040"/>
<protein>
    <recommendedName>
        <fullName evidence="4">HTH CENPB-type domain-containing protein</fullName>
    </recommendedName>
</protein>
<keyword evidence="3" id="KW-1185">Reference proteome</keyword>
<dbReference type="RefSeq" id="XP_040879752.1">
    <property type="nucleotide sequence ID" value="XM_041024667.1"/>
</dbReference>
<reference evidence="2 3" key="1">
    <citation type="journal article" date="2014" name="BMC Genomics">
        <title>Genome sequencing of four Aureobasidium pullulans varieties: biotechnological potential, stress tolerance, and description of new species.</title>
        <authorList>
            <person name="Gostin Ar C."/>
            <person name="Ohm R.A."/>
            <person name="Kogej T."/>
            <person name="Sonjak S."/>
            <person name="Turk M."/>
            <person name="Zajc J."/>
            <person name="Zalar P."/>
            <person name="Grube M."/>
            <person name="Sun H."/>
            <person name="Han J."/>
            <person name="Sharma A."/>
            <person name="Chiniquy J."/>
            <person name="Ngan C.Y."/>
            <person name="Lipzen A."/>
            <person name="Barry K."/>
            <person name="Grigoriev I.V."/>
            <person name="Gunde-Cimerman N."/>
        </authorList>
    </citation>
    <scope>NUCLEOTIDE SEQUENCE [LARGE SCALE GENOMIC DNA]</scope>
    <source>
        <strain evidence="2 3">CBS 110374</strain>
    </source>
</reference>
<dbReference type="STRING" id="1043003.A0A074VU02"/>
<gene>
    <name evidence="2" type="ORF">M437DRAFT_65983</name>
</gene>
<dbReference type="EMBL" id="KL584833">
    <property type="protein sequence ID" value="KEQ62729.1"/>
    <property type="molecule type" value="Genomic_DNA"/>
</dbReference>
<dbReference type="Proteomes" id="UP000030672">
    <property type="component" value="Unassembled WGS sequence"/>
</dbReference>
<evidence type="ECO:0008006" key="4">
    <source>
        <dbReference type="Google" id="ProtNLM"/>
    </source>
</evidence>
<dbReference type="AlphaFoldDB" id="A0A074VU02"/>
<feature type="region of interest" description="Disordered" evidence="1">
    <location>
        <begin position="287"/>
        <end position="307"/>
    </location>
</feature>
<name>A0A074VU02_AURM1</name>
<evidence type="ECO:0000313" key="3">
    <source>
        <dbReference type="Proteomes" id="UP000030672"/>
    </source>
</evidence>
<proteinExistence type="predicted"/>
<dbReference type="HOGENOM" id="CLU_963044_0_0_1"/>
<accession>A0A074VU02</accession>